<dbReference type="RefSeq" id="WP_111293515.1">
    <property type="nucleotide sequence ID" value="NZ_QKZV01000001.1"/>
</dbReference>
<evidence type="ECO:0000256" key="1">
    <source>
        <dbReference type="SAM" id="SignalP"/>
    </source>
</evidence>
<proteinExistence type="predicted"/>
<dbReference type="OrthoDB" id="1495718at2"/>
<sequence length="347" mass="39605">MKLHRILLLFFAFSYVSVNAQDILVNTLKNEIYRPIKKDKDKDSINWLWKRGGLFNFSLSQGSLSNWAAGGDNFSLALSSYFNYFVYYKKDRHTWDNNLDVNLGYIQTTSLGGRKNDDRIDYVSKYGYKVDTSGKWYLSGLFNFRSQFFDGYTYSSGVPVFASSFLSPAFVILAAGFDYKPTSKFSLFLSPITSRWVIVTNQYLADQKAYGVDSGRHVLNEFGAFATINYNTTILKNVDYRGRVDLFSNYLNQPQNINFFMTNQFNFKINKYLTASYSLDMIYDDNVKIFGPNGDSPALQVKSMIGLGFNMPLKKRHKPVPVNTAPPSIPTIIDPRINLNTSGDHLN</sequence>
<dbReference type="InterPro" id="IPR021428">
    <property type="entry name" value="DUF3078"/>
</dbReference>
<keyword evidence="3" id="KW-1185">Reference proteome</keyword>
<evidence type="ECO:0000313" key="3">
    <source>
        <dbReference type="Proteomes" id="UP000249720"/>
    </source>
</evidence>
<name>A0A2W7SET3_9BACT</name>
<dbReference type="Proteomes" id="UP000249720">
    <property type="component" value="Unassembled WGS sequence"/>
</dbReference>
<protein>
    <recommendedName>
        <fullName evidence="4">DUF3078 family protein</fullName>
    </recommendedName>
</protein>
<feature type="chain" id="PRO_5015908818" description="DUF3078 family protein" evidence="1">
    <location>
        <begin position="21"/>
        <end position="347"/>
    </location>
</feature>
<dbReference type="EMBL" id="QKZV01000001">
    <property type="protein sequence ID" value="PZX65639.1"/>
    <property type="molecule type" value="Genomic_DNA"/>
</dbReference>
<organism evidence="2 3">
    <name type="scientific">Hydrotalea sandarakina</name>
    <dbReference type="NCBI Taxonomy" id="1004304"/>
    <lineage>
        <taxon>Bacteria</taxon>
        <taxon>Pseudomonadati</taxon>
        <taxon>Bacteroidota</taxon>
        <taxon>Chitinophagia</taxon>
        <taxon>Chitinophagales</taxon>
        <taxon>Chitinophagaceae</taxon>
        <taxon>Hydrotalea</taxon>
    </lineage>
</organism>
<reference evidence="2 3" key="1">
    <citation type="submission" date="2018-06" db="EMBL/GenBank/DDBJ databases">
        <title>Genomic Encyclopedia of Archaeal and Bacterial Type Strains, Phase II (KMG-II): from individual species to whole genera.</title>
        <authorList>
            <person name="Goeker M."/>
        </authorList>
    </citation>
    <scope>NUCLEOTIDE SEQUENCE [LARGE SCALE GENOMIC DNA]</scope>
    <source>
        <strain evidence="2 3">DSM 23241</strain>
    </source>
</reference>
<evidence type="ECO:0008006" key="4">
    <source>
        <dbReference type="Google" id="ProtNLM"/>
    </source>
</evidence>
<feature type="signal peptide" evidence="1">
    <location>
        <begin position="1"/>
        <end position="20"/>
    </location>
</feature>
<dbReference type="AlphaFoldDB" id="A0A2W7SET3"/>
<gene>
    <name evidence="2" type="ORF">LX80_00128</name>
</gene>
<keyword evidence="1" id="KW-0732">Signal</keyword>
<dbReference type="Pfam" id="PF11276">
    <property type="entry name" value="DUF3078"/>
    <property type="match status" value="1"/>
</dbReference>
<evidence type="ECO:0000313" key="2">
    <source>
        <dbReference type="EMBL" id="PZX65639.1"/>
    </source>
</evidence>
<comment type="caution">
    <text evidence="2">The sequence shown here is derived from an EMBL/GenBank/DDBJ whole genome shotgun (WGS) entry which is preliminary data.</text>
</comment>
<accession>A0A2W7SET3</accession>